<comment type="caution">
    <text evidence="2">The sequence shown here is derived from an EMBL/GenBank/DDBJ whole genome shotgun (WGS) entry which is preliminary data.</text>
</comment>
<reference evidence="2" key="1">
    <citation type="journal article" date="2022" name="bioRxiv">
        <title>Sequencing and chromosome-scale assembly of the giantPleurodeles waltlgenome.</title>
        <authorList>
            <person name="Brown T."/>
            <person name="Elewa A."/>
            <person name="Iarovenko S."/>
            <person name="Subramanian E."/>
            <person name="Araus A.J."/>
            <person name="Petzold A."/>
            <person name="Susuki M."/>
            <person name="Suzuki K.-i.T."/>
            <person name="Hayashi T."/>
            <person name="Toyoda A."/>
            <person name="Oliveira C."/>
            <person name="Osipova E."/>
            <person name="Leigh N.D."/>
            <person name="Simon A."/>
            <person name="Yun M.H."/>
        </authorList>
    </citation>
    <scope>NUCLEOTIDE SEQUENCE</scope>
    <source>
        <strain evidence="2">20211129_DDA</strain>
        <tissue evidence="2">Liver</tissue>
    </source>
</reference>
<name>A0AAV7TAS3_PLEWA</name>
<accession>A0AAV7TAS3</accession>
<evidence type="ECO:0000313" key="2">
    <source>
        <dbReference type="EMBL" id="KAJ1172967.1"/>
    </source>
</evidence>
<feature type="region of interest" description="Disordered" evidence="1">
    <location>
        <begin position="43"/>
        <end position="69"/>
    </location>
</feature>
<protein>
    <submittedName>
        <fullName evidence="2">Uncharacterized protein</fullName>
    </submittedName>
</protein>
<sequence length="110" mass="11436">MGHSGPGTFYAVPAISVPGGAVHRHRSGSAAVADVLCAGGPRSNNRGARRIKSPHTAPAILESDRPTAGASRYPSVAIWVRCSGLDWVQPATDPQLRLDSPGALFAARVR</sequence>
<gene>
    <name evidence="2" type="ORF">NDU88_004809</name>
</gene>
<evidence type="ECO:0000313" key="3">
    <source>
        <dbReference type="Proteomes" id="UP001066276"/>
    </source>
</evidence>
<dbReference type="EMBL" id="JANPWB010000007">
    <property type="protein sequence ID" value="KAJ1172967.1"/>
    <property type="molecule type" value="Genomic_DNA"/>
</dbReference>
<organism evidence="2 3">
    <name type="scientific">Pleurodeles waltl</name>
    <name type="common">Iberian ribbed newt</name>
    <dbReference type="NCBI Taxonomy" id="8319"/>
    <lineage>
        <taxon>Eukaryota</taxon>
        <taxon>Metazoa</taxon>
        <taxon>Chordata</taxon>
        <taxon>Craniata</taxon>
        <taxon>Vertebrata</taxon>
        <taxon>Euteleostomi</taxon>
        <taxon>Amphibia</taxon>
        <taxon>Batrachia</taxon>
        <taxon>Caudata</taxon>
        <taxon>Salamandroidea</taxon>
        <taxon>Salamandridae</taxon>
        <taxon>Pleurodelinae</taxon>
        <taxon>Pleurodeles</taxon>
    </lineage>
</organism>
<dbReference type="AlphaFoldDB" id="A0AAV7TAS3"/>
<evidence type="ECO:0000256" key="1">
    <source>
        <dbReference type="SAM" id="MobiDB-lite"/>
    </source>
</evidence>
<keyword evidence="3" id="KW-1185">Reference proteome</keyword>
<proteinExistence type="predicted"/>
<dbReference type="Proteomes" id="UP001066276">
    <property type="component" value="Chromosome 4_1"/>
</dbReference>